<keyword evidence="1" id="KW-0472">Membrane</keyword>
<evidence type="ECO:0000256" key="1">
    <source>
        <dbReference type="SAM" id="Phobius"/>
    </source>
</evidence>
<organism evidence="2">
    <name type="scientific">Solanum chilense</name>
    <name type="common">Tomato</name>
    <name type="synonym">Lycopersicon chilense</name>
    <dbReference type="NCBI Taxonomy" id="4083"/>
    <lineage>
        <taxon>Eukaryota</taxon>
        <taxon>Viridiplantae</taxon>
        <taxon>Streptophyta</taxon>
        <taxon>Embryophyta</taxon>
        <taxon>Tracheophyta</taxon>
        <taxon>Spermatophyta</taxon>
        <taxon>Magnoliopsida</taxon>
        <taxon>eudicotyledons</taxon>
        <taxon>Gunneridae</taxon>
        <taxon>Pentapetalae</taxon>
        <taxon>asterids</taxon>
        <taxon>lamiids</taxon>
        <taxon>Solanales</taxon>
        <taxon>Solanaceae</taxon>
        <taxon>Solanoideae</taxon>
        <taxon>Solaneae</taxon>
        <taxon>Solanum</taxon>
        <taxon>Solanum subgen. Lycopersicon</taxon>
    </lineage>
</organism>
<sequence>MGSTEQEQLLDSPLHVDNSASAGLLDRHNRELEHLSLTNQPLKTVKFFCLAVLKCLHQFSVNTIKCSCLVVILLATAGGSLLFTRGRAYEETLQPVQELLKYLRFGLWWLVLGVASSIGLGSGLHTFVLYLGPHIALFTIKSVSCGRVDIKSAPYDTIQLRSGPSWLDKDCSEFGPPLFSLPGARVPLTSILNQIQLEAILWGIGTALGELPPYFISRAASISGREGELMEDLDSASKEDTGIISNHLKQIKKWLISNRQYLNFFTILVLASVPNPLFDLAGIMCGQFGIPFWKFFTATLIGKAIIKTHIQTAFIISVCNNQLLDLIENQLVRVLGLIPGVASFLPNIISKLHIAREKYMAASAPVSSVKAKKWDLSLGSVWNTVVWLMLLNFSAKIVNTTAKGYLREQQEKELAALENNHARE</sequence>
<feature type="transmembrane region" description="Helical" evidence="1">
    <location>
        <begin position="66"/>
        <end position="86"/>
    </location>
</feature>
<keyword evidence="1" id="KW-0812">Transmembrane</keyword>
<comment type="caution">
    <text evidence="2">The sequence shown here is derived from an EMBL/GenBank/DDBJ whole genome shotgun (WGS) entry which is preliminary data.</text>
</comment>
<feature type="transmembrane region" description="Helical" evidence="1">
    <location>
        <begin position="261"/>
        <end position="278"/>
    </location>
</feature>
<reference evidence="2" key="1">
    <citation type="submission" date="2019-05" db="EMBL/GenBank/DDBJ databases">
        <title>The de novo reference genome and transcriptome assemblies of the wild tomato species Solanum chilense.</title>
        <authorList>
            <person name="Stam R."/>
            <person name="Nosenko T."/>
            <person name="Hoerger A.C."/>
            <person name="Stephan W."/>
            <person name="Seidel M.A."/>
            <person name="Kuhn J.M.M."/>
            <person name="Haberer G."/>
            <person name="Tellier A."/>
        </authorList>
    </citation>
    <scope>NUCLEOTIDE SEQUENCE</scope>
    <source>
        <tissue evidence="2">Mature leaves</tissue>
    </source>
</reference>
<protein>
    <recommendedName>
        <fullName evidence="3">Vacuole membrane protein KMS1</fullName>
    </recommendedName>
</protein>
<proteinExistence type="predicted"/>
<dbReference type="EMBL" id="RXGB01000737">
    <property type="protein sequence ID" value="TMX01952.1"/>
    <property type="molecule type" value="Genomic_DNA"/>
</dbReference>
<name>A0A6N2CAX1_SOLCI</name>
<evidence type="ECO:0008006" key="3">
    <source>
        <dbReference type="Google" id="ProtNLM"/>
    </source>
</evidence>
<feature type="transmembrane region" description="Helical" evidence="1">
    <location>
        <begin position="106"/>
        <end position="131"/>
    </location>
</feature>
<evidence type="ECO:0000313" key="2">
    <source>
        <dbReference type="EMBL" id="TMX01952.1"/>
    </source>
</evidence>
<gene>
    <name evidence="2" type="ORF">EJD97_023000</name>
</gene>
<dbReference type="AlphaFoldDB" id="A0A6N2CAX1"/>
<accession>A0A6N2CAX1</accession>
<keyword evidence="1" id="KW-1133">Transmembrane helix</keyword>